<evidence type="ECO:0000313" key="11">
    <source>
        <dbReference type="Proteomes" id="UP000242972"/>
    </source>
</evidence>
<keyword evidence="7 8" id="KW-0472">Membrane</keyword>
<feature type="transmembrane region" description="Helical" evidence="8">
    <location>
        <begin position="222"/>
        <end position="242"/>
    </location>
</feature>
<dbReference type="UniPathway" id="UPA00219"/>
<name>A0A2T2XJB0_9FIRM</name>
<feature type="transmembrane region" description="Helical" evidence="8">
    <location>
        <begin position="379"/>
        <end position="397"/>
    </location>
</feature>
<dbReference type="GO" id="GO:0015648">
    <property type="term" value="F:lipid-linked peptidoglycan transporter activity"/>
    <property type="evidence" value="ECO:0007669"/>
    <property type="project" value="UniProtKB-UniRule"/>
</dbReference>
<evidence type="ECO:0000256" key="8">
    <source>
        <dbReference type="HAMAP-Rule" id="MF_02078"/>
    </source>
</evidence>
<proteinExistence type="inferred from homology"/>
<dbReference type="PANTHER" id="PTHR47019:SF1">
    <property type="entry name" value="LIPID II FLIPPASE MURJ"/>
    <property type="match status" value="1"/>
</dbReference>
<dbReference type="AlphaFoldDB" id="A0A2T2XJB0"/>
<dbReference type="GO" id="GO:0034204">
    <property type="term" value="P:lipid translocation"/>
    <property type="evidence" value="ECO:0007669"/>
    <property type="project" value="TreeGrafter"/>
</dbReference>
<comment type="similarity">
    <text evidence="8 9">Belongs to the MurJ/MviN family.</text>
</comment>
<evidence type="ECO:0000256" key="5">
    <source>
        <dbReference type="ARBA" id="ARBA00022984"/>
    </source>
</evidence>
<dbReference type="NCBIfam" id="TIGR01695">
    <property type="entry name" value="murJ_mviN"/>
    <property type="match status" value="1"/>
</dbReference>
<dbReference type="GO" id="GO:0008360">
    <property type="term" value="P:regulation of cell shape"/>
    <property type="evidence" value="ECO:0007669"/>
    <property type="project" value="UniProtKB-UniRule"/>
</dbReference>
<protein>
    <recommendedName>
        <fullName evidence="8">Probable lipid II flippase MurJ</fullName>
    </recommendedName>
</protein>
<dbReference type="InterPro" id="IPR004268">
    <property type="entry name" value="MurJ"/>
</dbReference>
<evidence type="ECO:0000256" key="2">
    <source>
        <dbReference type="ARBA" id="ARBA00022475"/>
    </source>
</evidence>
<sequence length="514" mass="56905">MGASATIIFGATLISRISGFFREIVMAAYFGTSQLTDAWLMASMLPNLLFSTVNAVISTTMIPIMTEGDAQYSPASVQRFLNELFTAIVMLSFILILFGEALAPEIIHLVALGFHGREVPLTIEMTRIMVPTIIFWGLSGIIVGVLQEREQYFLPSVSPAAVNVVRIATIIVLGKLWSIQGVALGFTLAVISQLFVTWPALKRLRLTLHFRWHFSHPLLRQMIKMAGPYFLVSSVGTVGVIVDRILASTQVTGSLAALNYSYVLIQIPVGLLIASLATPIYTRLSHHHSRHDQDLFHTLAMKGFRLVLLVIVPITLWFIILRVPILRLLYQHGAFSNRSTTLTAGTLLYFAVGLPGFGLSFYLQKLFFATQNTRSPSRFSIITILVNIIGDLILVQVMHTDGLALATAAAAWVNTGLLTWAVFRDHKLRNRLGFRRTFSILAAGATPMLLILIATSHWLHLNRITGPLSLLFGLGLCAVISGITFVLVLALLHYPEIDDARRWLHSRSAMPRPR</sequence>
<dbReference type="GO" id="GO:0071555">
    <property type="term" value="P:cell wall organization"/>
    <property type="evidence" value="ECO:0007669"/>
    <property type="project" value="UniProtKB-UniRule"/>
</dbReference>
<keyword evidence="5 8" id="KW-0573">Peptidoglycan synthesis</keyword>
<organism evidence="10 11">
    <name type="scientific">Sulfobacillus benefaciens</name>
    <dbReference type="NCBI Taxonomy" id="453960"/>
    <lineage>
        <taxon>Bacteria</taxon>
        <taxon>Bacillati</taxon>
        <taxon>Bacillota</taxon>
        <taxon>Clostridia</taxon>
        <taxon>Eubacteriales</taxon>
        <taxon>Clostridiales Family XVII. Incertae Sedis</taxon>
        <taxon>Sulfobacillus</taxon>
    </lineage>
</organism>
<dbReference type="EMBL" id="PXYW01000007">
    <property type="protein sequence ID" value="PSR34591.1"/>
    <property type="molecule type" value="Genomic_DNA"/>
</dbReference>
<evidence type="ECO:0000256" key="1">
    <source>
        <dbReference type="ARBA" id="ARBA00004651"/>
    </source>
</evidence>
<feature type="transmembrane region" description="Helical" evidence="8">
    <location>
        <begin position="346"/>
        <end position="367"/>
    </location>
</feature>
<keyword evidence="3 8" id="KW-0812">Transmembrane</keyword>
<feature type="transmembrane region" description="Helical" evidence="8">
    <location>
        <begin position="438"/>
        <end position="459"/>
    </location>
</feature>
<keyword evidence="8 9" id="KW-0813">Transport</keyword>
<keyword evidence="4 8" id="KW-0133">Cell shape</keyword>
<evidence type="ECO:0000256" key="6">
    <source>
        <dbReference type="ARBA" id="ARBA00022989"/>
    </source>
</evidence>
<dbReference type="Proteomes" id="UP000242972">
    <property type="component" value="Unassembled WGS sequence"/>
</dbReference>
<keyword evidence="2 8" id="KW-1003">Cell membrane</keyword>
<feature type="transmembrane region" description="Helical" evidence="8">
    <location>
        <begin position="179"/>
        <end position="201"/>
    </location>
</feature>
<accession>A0A2T2XJB0</accession>
<keyword evidence="8 9" id="KW-0961">Cell wall biogenesis/degradation</keyword>
<feature type="transmembrane region" description="Helical" evidence="8">
    <location>
        <begin position="38"/>
        <end position="64"/>
    </location>
</feature>
<dbReference type="CDD" id="cd13123">
    <property type="entry name" value="MATE_MurJ_like"/>
    <property type="match status" value="1"/>
</dbReference>
<dbReference type="PRINTS" id="PR01806">
    <property type="entry name" value="VIRFACTRMVIN"/>
</dbReference>
<dbReference type="GO" id="GO:0009252">
    <property type="term" value="P:peptidoglycan biosynthetic process"/>
    <property type="evidence" value="ECO:0007669"/>
    <property type="project" value="UniProtKB-UniRule"/>
</dbReference>
<dbReference type="HAMAP" id="MF_02078">
    <property type="entry name" value="MurJ_MviN"/>
    <property type="match status" value="1"/>
</dbReference>
<comment type="pathway">
    <text evidence="8">Cell wall biogenesis; peptidoglycan biosynthesis.</text>
</comment>
<comment type="caution">
    <text evidence="10">The sequence shown here is derived from an EMBL/GenBank/DDBJ whole genome shotgun (WGS) entry which is preliminary data.</text>
</comment>
<keyword evidence="6 8" id="KW-1133">Transmembrane helix</keyword>
<evidence type="ECO:0000256" key="7">
    <source>
        <dbReference type="ARBA" id="ARBA00023136"/>
    </source>
</evidence>
<comment type="function">
    <text evidence="8 9">Involved in peptidoglycan biosynthesis. Transports lipid-linked peptidoglycan precursors from the inner to the outer leaflet of the cytoplasmic membrane.</text>
</comment>
<feature type="transmembrane region" description="Helical" evidence="8">
    <location>
        <begin position="262"/>
        <end position="282"/>
    </location>
</feature>
<feature type="transmembrane region" description="Helical" evidence="8">
    <location>
        <begin position="403"/>
        <end position="423"/>
    </location>
</feature>
<evidence type="ECO:0000256" key="4">
    <source>
        <dbReference type="ARBA" id="ARBA00022960"/>
    </source>
</evidence>
<feature type="transmembrane region" description="Helical" evidence="8">
    <location>
        <begin position="303"/>
        <end position="326"/>
    </location>
</feature>
<feature type="transmembrane region" description="Helical" evidence="8">
    <location>
        <begin position="471"/>
        <end position="492"/>
    </location>
</feature>
<reference evidence="10 11" key="1">
    <citation type="journal article" date="2014" name="BMC Genomics">
        <title>Comparison of environmental and isolate Sulfobacillus genomes reveals diverse carbon, sulfur, nitrogen, and hydrogen metabolisms.</title>
        <authorList>
            <person name="Justice N.B."/>
            <person name="Norman A."/>
            <person name="Brown C.T."/>
            <person name="Singh A."/>
            <person name="Thomas B.C."/>
            <person name="Banfield J.F."/>
        </authorList>
    </citation>
    <scope>NUCLEOTIDE SEQUENCE [LARGE SCALE GENOMIC DNA]</scope>
    <source>
        <strain evidence="10">AMDSBA4</strain>
    </source>
</reference>
<evidence type="ECO:0000313" key="10">
    <source>
        <dbReference type="EMBL" id="PSR34591.1"/>
    </source>
</evidence>
<comment type="subcellular location">
    <subcellularLocation>
        <location evidence="1 8">Cell membrane</location>
        <topology evidence="1 8">Multi-pass membrane protein</topology>
    </subcellularLocation>
</comment>
<gene>
    <name evidence="10" type="primary">mviN</name>
    <name evidence="8" type="synonym">murJ</name>
    <name evidence="10" type="ORF">C7B46_03900</name>
</gene>
<dbReference type="InterPro" id="IPR051050">
    <property type="entry name" value="Lipid_II_flippase_MurJ/MviN"/>
</dbReference>
<feature type="transmembrane region" description="Helical" evidence="8">
    <location>
        <begin position="128"/>
        <end position="146"/>
    </location>
</feature>
<dbReference type="PIRSF" id="PIRSF002869">
    <property type="entry name" value="MviN"/>
    <property type="match status" value="1"/>
</dbReference>
<dbReference type="GO" id="GO:0005886">
    <property type="term" value="C:plasma membrane"/>
    <property type="evidence" value="ECO:0007669"/>
    <property type="project" value="UniProtKB-SubCell"/>
</dbReference>
<evidence type="ECO:0000256" key="9">
    <source>
        <dbReference type="PIRNR" id="PIRNR002869"/>
    </source>
</evidence>
<feature type="transmembrane region" description="Helical" evidence="8">
    <location>
        <begin position="84"/>
        <end position="108"/>
    </location>
</feature>
<evidence type="ECO:0000256" key="3">
    <source>
        <dbReference type="ARBA" id="ARBA00022692"/>
    </source>
</evidence>
<dbReference type="Pfam" id="PF03023">
    <property type="entry name" value="MurJ"/>
    <property type="match status" value="1"/>
</dbReference>
<dbReference type="PANTHER" id="PTHR47019">
    <property type="entry name" value="LIPID II FLIPPASE MURJ"/>
    <property type="match status" value="1"/>
</dbReference>
<feature type="transmembrane region" description="Helical" evidence="8">
    <location>
        <begin position="153"/>
        <end position="173"/>
    </location>
</feature>